<protein>
    <recommendedName>
        <fullName evidence="3">AIM24 family protein</fullName>
    </recommendedName>
</protein>
<evidence type="ECO:0008006" key="3">
    <source>
        <dbReference type="Google" id="ProtNLM"/>
    </source>
</evidence>
<evidence type="ECO:0000313" key="2">
    <source>
        <dbReference type="Proteomes" id="UP000249522"/>
    </source>
</evidence>
<proteinExistence type="predicted"/>
<gene>
    <name evidence="1" type="ORF">DNH61_15290</name>
</gene>
<dbReference type="Gene3D" id="3.60.160.10">
    <property type="entry name" value="Mitochondrial biogenesis AIM24"/>
    <property type="match status" value="1"/>
</dbReference>
<accession>A0A2W1LIV3</accession>
<comment type="caution">
    <text evidence="1">The sequence shown here is derived from an EMBL/GenBank/DDBJ whole genome shotgun (WGS) entry which is preliminary data.</text>
</comment>
<keyword evidence="2" id="KW-1185">Reference proteome</keyword>
<dbReference type="InterPro" id="IPR002838">
    <property type="entry name" value="AIM24"/>
</dbReference>
<dbReference type="OrthoDB" id="2632108at2"/>
<dbReference type="InterPro" id="IPR036983">
    <property type="entry name" value="AIM24_sf"/>
</dbReference>
<dbReference type="EMBL" id="QKRB01000046">
    <property type="protein sequence ID" value="PZD95002.1"/>
    <property type="molecule type" value="Genomic_DNA"/>
</dbReference>
<reference evidence="1 2" key="1">
    <citation type="submission" date="2018-06" db="EMBL/GenBank/DDBJ databases">
        <title>Paenibacillus imtechensis sp. nov.</title>
        <authorList>
            <person name="Pinnaka A.K."/>
            <person name="Singh H."/>
            <person name="Kaur M."/>
        </authorList>
    </citation>
    <scope>NUCLEOTIDE SEQUENCE [LARGE SCALE GENOMIC DNA]</scope>
    <source>
        <strain evidence="1 2">SMB1</strain>
    </source>
</reference>
<dbReference type="AlphaFoldDB" id="A0A2W1LIV3"/>
<dbReference type="RefSeq" id="WP_111147550.1">
    <property type="nucleotide sequence ID" value="NZ_QKRB01000046.1"/>
</dbReference>
<dbReference type="Proteomes" id="UP000249522">
    <property type="component" value="Unassembled WGS sequence"/>
</dbReference>
<evidence type="ECO:0000313" key="1">
    <source>
        <dbReference type="EMBL" id="PZD95002.1"/>
    </source>
</evidence>
<dbReference type="Pfam" id="PF01987">
    <property type="entry name" value="AIM24"/>
    <property type="match status" value="1"/>
</dbReference>
<name>A0A2W1LIV3_9BACL</name>
<sequence>MKVTAPQPVGHVRVELENGEVLHVLHPKSVIAYQGPPGHREDKITDLADAYRKKRWIRSRMRGPSEFIIGLPPGCMLQTIDIEEGGDLLFDFRHVLFFTEGIGTATRVQKIKTAWITRELIRIRFSGPGQLGVITTGDLVPMQLQPETPLFVEAGSLVAYPESAKVKLSVYGNQIASQHMNVQWQLTGRGPVLIQTGSRDQALTEELQGGGFVKRLLRELLPFGGVYIK</sequence>
<dbReference type="InterPro" id="IPR016031">
    <property type="entry name" value="Trp_RNA-bd_attenuator-like_dom"/>
</dbReference>
<organism evidence="1 2">
    <name type="scientific">Paenibacillus sambharensis</name>
    <dbReference type="NCBI Taxonomy" id="1803190"/>
    <lineage>
        <taxon>Bacteria</taxon>
        <taxon>Bacillati</taxon>
        <taxon>Bacillota</taxon>
        <taxon>Bacilli</taxon>
        <taxon>Bacillales</taxon>
        <taxon>Paenibacillaceae</taxon>
        <taxon>Paenibacillus</taxon>
    </lineage>
</organism>
<dbReference type="SUPFAM" id="SSF51219">
    <property type="entry name" value="TRAP-like"/>
    <property type="match status" value="1"/>
</dbReference>